<organism evidence="23 24">
    <name type="scientific">Erpetoichthys calabaricus</name>
    <name type="common">Rope fish</name>
    <name type="synonym">Calamoichthys calabaricus</name>
    <dbReference type="NCBI Taxonomy" id="27687"/>
    <lineage>
        <taxon>Eukaryota</taxon>
        <taxon>Metazoa</taxon>
        <taxon>Chordata</taxon>
        <taxon>Craniata</taxon>
        <taxon>Vertebrata</taxon>
        <taxon>Euteleostomi</taxon>
        <taxon>Actinopterygii</taxon>
        <taxon>Polypteriformes</taxon>
        <taxon>Polypteridae</taxon>
        <taxon>Erpetoichthys</taxon>
    </lineage>
</organism>
<dbReference type="PROSITE" id="PS50294">
    <property type="entry name" value="WD_REPEATS_REGION"/>
    <property type="match status" value="4"/>
</dbReference>
<evidence type="ECO:0000256" key="11">
    <source>
        <dbReference type="ARBA" id="ARBA00022737"/>
    </source>
</evidence>
<keyword evidence="16" id="KW-0009">Actin-binding</keyword>
<evidence type="ECO:0000256" key="4">
    <source>
        <dbReference type="ARBA" id="ARBA00004601"/>
    </source>
</evidence>
<evidence type="ECO:0000256" key="15">
    <source>
        <dbReference type="ARBA" id="ARBA00023136"/>
    </source>
</evidence>
<dbReference type="PANTHER" id="PTHR10856">
    <property type="entry name" value="CORONIN"/>
    <property type="match status" value="1"/>
</dbReference>
<dbReference type="Ensembl" id="ENSECRT00000025477.1">
    <property type="protein sequence ID" value="ENSECRP00000024937.1"/>
    <property type="gene ID" value="ENSECRG00000016881.1"/>
</dbReference>
<evidence type="ECO:0000256" key="9">
    <source>
        <dbReference type="ARBA" id="ARBA00022553"/>
    </source>
</evidence>
<sequence length="937" mass="102061">MNRFKASKFKNTTPKISKKEAWINNVKAGSPASCGNHIKASCAFAVFNSDQAGGGALGVASLKSSGKQEISHLQCHAALVTDFDFSPFDDFLLATSSSDETVKVWRLSEAGDHLPSSPGVTFCPGGGRVETLLFHPSSDGVLAAAVNKSASIWDVAQSRLLADLDDHDDQIQCLAWKRDGSLLATSCKDKKLRLFDPRAQLTAVQNAQSHQNNKDSRVVWIGDSDNILSTGFNQMREREVKVWDTRKMGSSLGSVSLDSSAGTLIPLFDNDSNLLVLAGKGDSVLHCFEVTAVQPFLSQVNQCLTESATRGAAMLPKLALDVMSCEVVRVLQLTDGFVVPISYNVPRKSGQEFHADLYPDTPGHIPSMRVEDWWTGENKQVERVSLDPAKGCIKSFTSSVIPTQETRSSQPETRSQSMKMEPAEDKEREKISSSRSSSSSSLTSPTTPSSLVQSTSTTSGLSSGFVTSPSQRSFQSILGSSSKFRHNQGLVLHRDSHITNLKGLNLTTPGECDGLCVNRERVAVPLASSGGQIAILELSKPGRLPDTAIPTIQNGVAVADFSWDPFNAHRLAVAGEDAKIRVWIVPKGGLTETISEASCVLQGHTEKIYSIKFHPLADGILASSSYDLTVRIWDIGTGREVKLLRGHKEQIFSLAWSPDGRHLATVSKDGKVRIFDPRKSAEAIEEGPGPVGPRGARVVWVCAAKYLLVSGFDSRSERQISLYQVGALSSGPLVALSIDTSPSTLIPFYDEDTSVVFLTGKGDTRTYVYEVIGETPYFLECSSFSSSDPHKGFAFLPKIECNIQEVEFAKALRLSQNSIEPVVFKVPRVKKEFFQDDIFPETSVWWQACLSGSAWLAGSNGDHRKMSLQPKNTTPVSQAPKEIPVRKYAPSSVYLEEKSDEQKKEELLSAMVGKLGNRDDPLPQDSFEGVDDDEWDD</sequence>
<evidence type="ECO:0000256" key="3">
    <source>
        <dbReference type="ARBA" id="ARBA00004541"/>
    </source>
</evidence>
<feature type="region of interest" description="Disordered" evidence="21">
    <location>
        <begin position="894"/>
        <end position="937"/>
    </location>
</feature>
<dbReference type="InterPro" id="IPR015048">
    <property type="entry name" value="DUF1899"/>
</dbReference>
<feature type="repeat" description="WD" evidence="19">
    <location>
        <begin position="644"/>
        <end position="685"/>
    </location>
</feature>
<dbReference type="InterPro" id="IPR019775">
    <property type="entry name" value="WD40_repeat_CS"/>
</dbReference>
<name>A0A8C4T1H4_ERPCA</name>
<gene>
    <name evidence="23" type="primary">CORO7</name>
    <name evidence="23" type="synonym">coro7</name>
</gene>
<evidence type="ECO:0000256" key="2">
    <source>
        <dbReference type="ARBA" id="ARBA00004514"/>
    </source>
</evidence>
<feature type="compositionally biased region" description="Low complexity" evidence="21">
    <location>
        <begin position="433"/>
        <end position="468"/>
    </location>
</feature>
<evidence type="ECO:0000313" key="24">
    <source>
        <dbReference type="Proteomes" id="UP000694620"/>
    </source>
</evidence>
<dbReference type="GO" id="GO:0031410">
    <property type="term" value="C:cytoplasmic vesicle"/>
    <property type="evidence" value="ECO:0007669"/>
    <property type="project" value="UniProtKB-SubCell"/>
</dbReference>
<feature type="repeat" description="WD" evidence="19">
    <location>
        <begin position="73"/>
        <end position="108"/>
    </location>
</feature>
<dbReference type="Pfam" id="PF00400">
    <property type="entry name" value="WD40"/>
    <property type="match status" value="4"/>
</dbReference>
<evidence type="ECO:0000256" key="21">
    <source>
        <dbReference type="SAM" id="MobiDB-lite"/>
    </source>
</evidence>
<feature type="domain" description="DUF1899" evidence="22">
    <location>
        <begin position="476"/>
        <end position="542"/>
    </location>
</feature>
<comment type="subcellular location">
    <subcellularLocation>
        <location evidence="2">Cytoplasm</location>
        <location evidence="2">Cytosol</location>
    </subcellularLocation>
    <subcellularLocation>
        <location evidence="3">Cytoplasmic vesicle</location>
    </subcellularLocation>
    <subcellularLocation>
        <location evidence="1">Golgi apparatus membrane</location>
    </subcellularLocation>
    <subcellularLocation>
        <location evidence="4">Golgi apparatus</location>
        <location evidence="4">trans-Golgi network</location>
    </subcellularLocation>
</comment>
<dbReference type="GO" id="GO:0030036">
    <property type="term" value="P:actin cytoskeleton organization"/>
    <property type="evidence" value="ECO:0007669"/>
    <property type="project" value="UniProtKB-ARBA"/>
</dbReference>
<keyword evidence="17" id="KW-0968">Cytoplasmic vesicle</keyword>
<feature type="region of interest" description="Disordered" evidence="21">
    <location>
        <begin position="862"/>
        <end position="882"/>
    </location>
</feature>
<keyword evidence="12" id="KW-0832">Ubl conjugation</keyword>
<comment type="similarity">
    <text evidence="5 20">Belongs to the WD repeat coronin family.</text>
</comment>
<proteinExistence type="inferred from homology"/>
<dbReference type="SMART" id="SM01167">
    <property type="entry name" value="DUF1900"/>
    <property type="match status" value="2"/>
</dbReference>
<comment type="function">
    <text evidence="18">F-actin regulator involved in anterograde Golgi to endosome transport: upon ubiquitination via 'Lys-33'-linked ubiquitin chains by the BCR(KLHL20) E3 ubiquitin ligase complex, interacts with EPS15 and localizes to the trans-Golgi network, where it promotes actin polymerization, thereby facilitating post-Golgi trafficking. May play a role in the maintenance of the Golgi apparatus morphology.</text>
</comment>
<dbReference type="Pfam" id="PF08953">
    <property type="entry name" value="DUF1899"/>
    <property type="match status" value="2"/>
</dbReference>
<dbReference type="AlphaFoldDB" id="A0A8C4T1H4"/>
<evidence type="ECO:0000256" key="12">
    <source>
        <dbReference type="ARBA" id="ARBA00022843"/>
    </source>
</evidence>
<keyword evidence="9" id="KW-0597">Phosphoprotein</keyword>
<dbReference type="GeneTree" id="ENSGT00940000156606"/>
<dbReference type="InterPro" id="IPR015505">
    <property type="entry name" value="Coronin"/>
</dbReference>
<evidence type="ECO:0000256" key="1">
    <source>
        <dbReference type="ARBA" id="ARBA00004394"/>
    </source>
</evidence>
<dbReference type="InterPro" id="IPR011047">
    <property type="entry name" value="Quinoprotein_ADH-like_sf"/>
</dbReference>
<keyword evidence="11 20" id="KW-0677">Repeat</keyword>
<reference evidence="23" key="2">
    <citation type="submission" date="2025-08" db="UniProtKB">
        <authorList>
            <consortium name="Ensembl"/>
        </authorList>
    </citation>
    <scope>IDENTIFICATION</scope>
</reference>
<feature type="compositionally biased region" description="Acidic residues" evidence="21">
    <location>
        <begin position="928"/>
        <end position="937"/>
    </location>
</feature>
<dbReference type="Gene3D" id="2.130.10.10">
    <property type="entry name" value="YVTN repeat-like/Quinoprotein amine dehydrogenase"/>
    <property type="match status" value="2"/>
</dbReference>
<feature type="repeat" description="WD" evidence="19">
    <location>
        <begin position="164"/>
        <end position="196"/>
    </location>
</feature>
<feature type="compositionally biased region" description="Polar residues" evidence="21">
    <location>
        <begin position="397"/>
        <end position="418"/>
    </location>
</feature>
<accession>A0A8C4T1H4</accession>
<evidence type="ECO:0000259" key="22">
    <source>
        <dbReference type="SMART" id="SM01166"/>
    </source>
</evidence>
<evidence type="ECO:0000256" key="13">
    <source>
        <dbReference type="ARBA" id="ARBA00022927"/>
    </source>
</evidence>
<evidence type="ECO:0000256" key="19">
    <source>
        <dbReference type="PROSITE-ProRule" id="PRU00221"/>
    </source>
</evidence>
<feature type="domain" description="DUF1899" evidence="22">
    <location>
        <begin position="3"/>
        <end position="66"/>
    </location>
</feature>
<dbReference type="FunFam" id="2.130.10.10:FF:000310">
    <property type="entry name" value="Coronin"/>
    <property type="match status" value="1"/>
</dbReference>
<protein>
    <recommendedName>
        <fullName evidence="20">Coronin</fullName>
    </recommendedName>
</protein>
<reference evidence="23" key="1">
    <citation type="submission" date="2021-06" db="EMBL/GenBank/DDBJ databases">
        <authorList>
            <consortium name="Wellcome Sanger Institute Data Sharing"/>
        </authorList>
    </citation>
    <scope>NUCLEOTIDE SEQUENCE [LARGE SCALE GENOMIC DNA]</scope>
</reference>
<dbReference type="SMART" id="SM01166">
    <property type="entry name" value="DUF1899"/>
    <property type="match status" value="2"/>
</dbReference>
<evidence type="ECO:0000256" key="16">
    <source>
        <dbReference type="ARBA" id="ARBA00023203"/>
    </source>
</evidence>
<dbReference type="PROSITE" id="PS50082">
    <property type="entry name" value="WD_REPEATS_2"/>
    <property type="match status" value="4"/>
</dbReference>
<evidence type="ECO:0000256" key="18">
    <source>
        <dbReference type="ARBA" id="ARBA00024838"/>
    </source>
</evidence>
<keyword evidence="10 19" id="KW-0853">WD repeat</keyword>
<dbReference type="PROSITE" id="PS00678">
    <property type="entry name" value="WD_REPEATS_1"/>
    <property type="match status" value="1"/>
</dbReference>
<dbReference type="GO" id="GO:0015031">
    <property type="term" value="P:protein transport"/>
    <property type="evidence" value="ECO:0007669"/>
    <property type="project" value="UniProtKB-KW"/>
</dbReference>
<dbReference type="Proteomes" id="UP000694620">
    <property type="component" value="Chromosome 11"/>
</dbReference>
<evidence type="ECO:0000256" key="5">
    <source>
        <dbReference type="ARBA" id="ARBA00009482"/>
    </source>
</evidence>
<dbReference type="InterPro" id="IPR015943">
    <property type="entry name" value="WD40/YVTN_repeat-like_dom_sf"/>
</dbReference>
<evidence type="ECO:0000313" key="23">
    <source>
        <dbReference type="Ensembl" id="ENSECRP00000024937.1"/>
    </source>
</evidence>
<keyword evidence="15" id="KW-0472">Membrane</keyword>
<keyword evidence="8" id="KW-1017">Isopeptide bond</keyword>
<dbReference type="GO" id="GO:0003779">
    <property type="term" value="F:actin binding"/>
    <property type="evidence" value="ECO:0007669"/>
    <property type="project" value="UniProtKB-KW"/>
</dbReference>
<dbReference type="Pfam" id="PF16300">
    <property type="entry name" value="WD40_4"/>
    <property type="match status" value="2"/>
</dbReference>
<dbReference type="GO" id="GO:0000139">
    <property type="term" value="C:Golgi membrane"/>
    <property type="evidence" value="ECO:0007669"/>
    <property type="project" value="UniProtKB-SubCell"/>
</dbReference>
<reference evidence="23" key="3">
    <citation type="submission" date="2025-09" db="UniProtKB">
        <authorList>
            <consortium name="Ensembl"/>
        </authorList>
    </citation>
    <scope>IDENTIFICATION</scope>
</reference>
<evidence type="ECO:0000256" key="14">
    <source>
        <dbReference type="ARBA" id="ARBA00023034"/>
    </source>
</evidence>
<evidence type="ECO:0000256" key="20">
    <source>
        <dbReference type="RuleBase" id="RU280818"/>
    </source>
</evidence>
<evidence type="ECO:0000256" key="17">
    <source>
        <dbReference type="ARBA" id="ARBA00023329"/>
    </source>
</evidence>
<feature type="region of interest" description="Disordered" evidence="21">
    <location>
        <begin position="397"/>
        <end position="468"/>
    </location>
</feature>
<evidence type="ECO:0000256" key="7">
    <source>
        <dbReference type="ARBA" id="ARBA00022490"/>
    </source>
</evidence>
<keyword evidence="7" id="KW-0963">Cytoplasm</keyword>
<feature type="repeat" description="WD" evidence="19">
    <location>
        <begin position="601"/>
        <end position="643"/>
    </location>
</feature>
<dbReference type="PANTHER" id="PTHR10856:SF20">
    <property type="entry name" value="CORONIN-7"/>
    <property type="match status" value="1"/>
</dbReference>
<feature type="compositionally biased region" description="Basic and acidic residues" evidence="21">
    <location>
        <begin position="895"/>
        <end position="907"/>
    </location>
</feature>
<dbReference type="SMART" id="SM00320">
    <property type="entry name" value="WD40"/>
    <property type="match status" value="7"/>
</dbReference>
<dbReference type="SUPFAM" id="SSF50998">
    <property type="entry name" value="Quinoprotein alcohol dehydrogenase-like"/>
    <property type="match status" value="1"/>
</dbReference>
<dbReference type="InterPro" id="IPR001680">
    <property type="entry name" value="WD40_rpt"/>
</dbReference>
<evidence type="ECO:0000256" key="6">
    <source>
        <dbReference type="ARBA" id="ARBA00022448"/>
    </source>
</evidence>
<keyword evidence="13" id="KW-0653">Protein transport</keyword>
<keyword evidence="6" id="KW-0813">Transport</keyword>
<feature type="compositionally biased region" description="Basic and acidic residues" evidence="21">
    <location>
        <begin position="421"/>
        <end position="432"/>
    </location>
</feature>
<evidence type="ECO:0000256" key="10">
    <source>
        <dbReference type="ARBA" id="ARBA00022574"/>
    </source>
</evidence>
<dbReference type="GO" id="GO:0005829">
    <property type="term" value="C:cytosol"/>
    <property type="evidence" value="ECO:0007669"/>
    <property type="project" value="UniProtKB-SubCell"/>
</dbReference>
<dbReference type="GO" id="GO:0097435">
    <property type="term" value="P:supramolecular fiber organization"/>
    <property type="evidence" value="ECO:0007669"/>
    <property type="project" value="UniProtKB-ARBA"/>
</dbReference>
<dbReference type="FunFam" id="2.130.10.10:FF:000076">
    <property type="entry name" value="Coronin"/>
    <property type="match status" value="1"/>
</dbReference>
<evidence type="ECO:0000256" key="8">
    <source>
        <dbReference type="ARBA" id="ARBA00022499"/>
    </source>
</evidence>
<keyword evidence="24" id="KW-1185">Reference proteome</keyword>
<keyword evidence="14" id="KW-0333">Golgi apparatus</keyword>